<dbReference type="Proteomes" id="UP000676310">
    <property type="component" value="Unassembled WGS sequence"/>
</dbReference>
<keyword evidence="3" id="KW-1185">Reference proteome</keyword>
<feature type="region of interest" description="Disordered" evidence="1">
    <location>
        <begin position="415"/>
        <end position="459"/>
    </location>
</feature>
<feature type="region of interest" description="Disordered" evidence="1">
    <location>
        <begin position="319"/>
        <end position="349"/>
    </location>
</feature>
<dbReference type="EMBL" id="CAJRGZ010000019">
    <property type="protein sequence ID" value="CAG5162165.1"/>
    <property type="molecule type" value="Genomic_DNA"/>
</dbReference>
<evidence type="ECO:0000313" key="2">
    <source>
        <dbReference type="EMBL" id="CAG5162165.1"/>
    </source>
</evidence>
<name>A0A8J2IBA6_9PLEO</name>
<reference evidence="2" key="1">
    <citation type="submission" date="2021-05" db="EMBL/GenBank/DDBJ databases">
        <authorList>
            <person name="Stam R."/>
        </authorList>
    </citation>
    <scope>NUCLEOTIDE SEQUENCE</scope>
    <source>
        <strain evidence="2">CS162</strain>
    </source>
</reference>
<feature type="compositionally biased region" description="Acidic residues" evidence="1">
    <location>
        <begin position="422"/>
        <end position="445"/>
    </location>
</feature>
<dbReference type="AlphaFoldDB" id="A0A8J2IBA6"/>
<comment type="caution">
    <text evidence="2">The sequence shown here is derived from an EMBL/GenBank/DDBJ whole genome shotgun (WGS) entry which is preliminary data.</text>
</comment>
<feature type="compositionally biased region" description="Acidic residues" evidence="1">
    <location>
        <begin position="332"/>
        <end position="344"/>
    </location>
</feature>
<gene>
    <name evidence="2" type="ORF">ALTATR162_LOCUS6171</name>
</gene>
<organism evidence="2 3">
    <name type="scientific">Alternaria atra</name>
    <dbReference type="NCBI Taxonomy" id="119953"/>
    <lineage>
        <taxon>Eukaryota</taxon>
        <taxon>Fungi</taxon>
        <taxon>Dikarya</taxon>
        <taxon>Ascomycota</taxon>
        <taxon>Pezizomycotina</taxon>
        <taxon>Dothideomycetes</taxon>
        <taxon>Pleosporomycetidae</taxon>
        <taxon>Pleosporales</taxon>
        <taxon>Pleosporineae</taxon>
        <taxon>Pleosporaceae</taxon>
        <taxon>Alternaria</taxon>
        <taxon>Alternaria sect. Ulocladioides</taxon>
    </lineage>
</organism>
<evidence type="ECO:0000256" key="1">
    <source>
        <dbReference type="SAM" id="MobiDB-lite"/>
    </source>
</evidence>
<accession>A0A8J2IBA6</accession>
<sequence length="459" mass="51143">MASVHQTAQRAWMLPLAASNTTRPLAVAVATYPIQEALISFLTPDDLVTLTLISQTLHGHIRMDNANSKANLLSKTLCPVLGVCVRTVTHCPCPAKTFDAIIGCARFGFSTESRPCVECGVNTCDECRIHALYNPLTEDCGFDQRRWWAGFYFLEPTVVAVYPPKDSECSVWNLPIEDMKPLHDQGRFHIPLNVNAIGDPEPIQRIVDLDLGTHRSINPVGRTQYPYSGHQIVSFLNMITNKRKDLTCLSCYQERRKERLACYIKEDTAGEDLRCHIPVADEVGEGHSHVCHCGAEFTPEVAAKVMCNWCKGEIEGPQQGDENNVIGGNSEGIDEDEEQEEEFHEEDHSAADFANLPQDEFGFAENHDESLSVYVNGECIRGERLGRSIVRQWMMTIQGKLAECVCCVCNSRNSHHTHAGDGEEDRNDEEDDDSSDDQDLPDLEEVGSAAGFEDQWGLD</sequence>
<protein>
    <submittedName>
        <fullName evidence="2">Uncharacterized protein</fullName>
    </submittedName>
</protein>
<dbReference type="GeneID" id="67018031"/>
<proteinExistence type="predicted"/>
<evidence type="ECO:0000313" key="3">
    <source>
        <dbReference type="Proteomes" id="UP000676310"/>
    </source>
</evidence>
<dbReference type="OrthoDB" id="3678990at2759"/>
<dbReference type="RefSeq" id="XP_043169727.1">
    <property type="nucleotide sequence ID" value="XM_043313792.1"/>
</dbReference>